<feature type="domain" description="Transketolase-like pyrimidine-binding" evidence="4">
    <location>
        <begin position="4"/>
        <end position="179"/>
    </location>
</feature>
<sequence length="327" mass="35764">MREITYAEAIREAMSEEMRRDENVYLLGEDVGIYGGAFGVSVGMIDEFGEERVRDTPISEAVIAGAAAGSAVTGMRPIAELMFMDFSTIAMDAIVNQAAKMRYMFGGKAQVPFVLRCPAGSGTGAAAQHSQSLEAWFCHIPGLKVVAPSTPYDVKGLLKSSIRDNNPVIFVEQKLLYRTKGEVPEEEYTIPLGVADIKRTGKDVTVVTYGRMLPRVLEAAEEAAKDGIDVEVIDPRTLVPLDIETIKNSVIKTGRLIVVNEAVKRGSYAGEIVSEVVESEAFDYLDSEIIRLSGKNTPIPYNPKLEAYVVPSKEDITEAIYKAMNRK</sequence>
<dbReference type="SUPFAM" id="SSF52518">
    <property type="entry name" value="Thiamin diphosphate-binding fold (THDP-binding)"/>
    <property type="match status" value="1"/>
</dbReference>
<dbReference type="Proteomes" id="UP000000845">
    <property type="component" value="Chromosome"/>
</dbReference>
<dbReference type="STRING" id="526218.Sterm_0028"/>
<dbReference type="EMBL" id="CP001739">
    <property type="protein sequence ID" value="ACZ06916.1"/>
    <property type="molecule type" value="Genomic_DNA"/>
</dbReference>
<dbReference type="Gene3D" id="3.40.50.970">
    <property type="match status" value="1"/>
</dbReference>
<name>D1AIV4_SEBTE</name>
<dbReference type="GO" id="GO:0016491">
    <property type="term" value="F:oxidoreductase activity"/>
    <property type="evidence" value="ECO:0007669"/>
    <property type="project" value="UniProtKB-KW"/>
</dbReference>
<gene>
    <name evidence="5" type="ordered locus">Sterm_0028</name>
    <name evidence="6" type="ordered locus">Sterm_3771</name>
</gene>
<protein>
    <submittedName>
        <fullName evidence="5">Transketolase central region</fullName>
    </submittedName>
</protein>
<dbReference type="InterPro" id="IPR033248">
    <property type="entry name" value="Transketolase_C"/>
</dbReference>
<dbReference type="InterPro" id="IPR005475">
    <property type="entry name" value="Transketolase-like_Pyr-bd"/>
</dbReference>
<reference evidence="7" key="1">
    <citation type="submission" date="2009-09" db="EMBL/GenBank/DDBJ databases">
        <title>The complete chromosome of Sebaldella termitidis ATCC 33386.</title>
        <authorList>
            <consortium name="US DOE Joint Genome Institute (JGI-PGF)"/>
            <person name="Lucas S."/>
            <person name="Copeland A."/>
            <person name="Lapidus A."/>
            <person name="Glavina del Rio T."/>
            <person name="Dalin E."/>
            <person name="Tice H."/>
            <person name="Bruce D."/>
            <person name="Goodwin L."/>
            <person name="Pitluck S."/>
            <person name="Kyrpides N."/>
            <person name="Mavromatis K."/>
            <person name="Ivanova N."/>
            <person name="Mikhailova N."/>
            <person name="Sims D."/>
            <person name="Meincke L."/>
            <person name="Brettin T."/>
            <person name="Detter J.C."/>
            <person name="Han C."/>
            <person name="Larimer F."/>
            <person name="Land M."/>
            <person name="Hauser L."/>
            <person name="Markowitz V."/>
            <person name="Cheng J.F."/>
            <person name="Hugenholtz P."/>
            <person name="Woyke T."/>
            <person name="Wu D."/>
            <person name="Eisen J.A."/>
        </authorList>
    </citation>
    <scope>NUCLEOTIDE SEQUENCE [LARGE SCALE GENOMIC DNA]</scope>
    <source>
        <strain evidence="7">ATCC 33386 / NCTC 11300</strain>
    </source>
</reference>
<evidence type="ECO:0000313" key="7">
    <source>
        <dbReference type="Proteomes" id="UP000000845"/>
    </source>
</evidence>
<keyword evidence="2" id="KW-0560">Oxidoreductase</keyword>
<dbReference type="RefSeq" id="WP_012859516.1">
    <property type="nucleotide sequence ID" value="NC_013517.1"/>
</dbReference>
<comment type="cofactor">
    <cofactor evidence="1">
        <name>thiamine diphosphate</name>
        <dbReference type="ChEBI" id="CHEBI:58937"/>
    </cofactor>
</comment>
<accession>D1AIV4</accession>
<dbReference type="EMBL" id="CP001739">
    <property type="protein sequence ID" value="ACZ10605.1"/>
    <property type="molecule type" value="Genomic_DNA"/>
</dbReference>
<evidence type="ECO:0000313" key="6">
    <source>
        <dbReference type="EMBL" id="ACZ10605.1"/>
    </source>
</evidence>
<dbReference type="InterPro" id="IPR009014">
    <property type="entry name" value="Transketo_C/PFOR_II"/>
</dbReference>
<dbReference type="Gene3D" id="3.40.50.920">
    <property type="match status" value="1"/>
</dbReference>
<dbReference type="SMART" id="SM00861">
    <property type="entry name" value="Transket_pyr"/>
    <property type="match status" value="1"/>
</dbReference>
<dbReference type="FunFam" id="3.40.50.920:FF:000001">
    <property type="entry name" value="Pyruvate dehydrogenase E1 beta subunit"/>
    <property type="match status" value="1"/>
</dbReference>
<dbReference type="Pfam" id="PF02780">
    <property type="entry name" value="Transketolase_C"/>
    <property type="match status" value="1"/>
</dbReference>
<evidence type="ECO:0000256" key="1">
    <source>
        <dbReference type="ARBA" id="ARBA00001964"/>
    </source>
</evidence>
<keyword evidence="3" id="KW-0786">Thiamine pyrophosphate</keyword>
<dbReference type="PANTHER" id="PTHR43257:SF2">
    <property type="entry name" value="PYRUVATE DEHYDROGENASE E1 COMPONENT SUBUNIT BETA"/>
    <property type="match status" value="1"/>
</dbReference>
<reference evidence="5 7" key="2">
    <citation type="journal article" date="2010" name="Stand. Genomic Sci.">
        <title>Complete genome sequence of Sebaldella termitidis type strain (NCTC 11300).</title>
        <authorList>
            <person name="Harmon-Smith M."/>
            <person name="Celia L."/>
            <person name="Chertkov O."/>
            <person name="Lapidus A."/>
            <person name="Copeland A."/>
            <person name="Glavina Del Rio T."/>
            <person name="Nolan M."/>
            <person name="Lucas S."/>
            <person name="Tice H."/>
            <person name="Cheng J.F."/>
            <person name="Han C."/>
            <person name="Detter J.C."/>
            <person name="Bruce D."/>
            <person name="Goodwin L."/>
            <person name="Pitluck S."/>
            <person name="Pati A."/>
            <person name="Liolios K."/>
            <person name="Ivanova N."/>
            <person name="Mavromatis K."/>
            <person name="Mikhailova N."/>
            <person name="Chen A."/>
            <person name="Palaniappan K."/>
            <person name="Land M."/>
            <person name="Hauser L."/>
            <person name="Chang Y.J."/>
            <person name="Jeffries C.D."/>
            <person name="Brettin T."/>
            <person name="Goker M."/>
            <person name="Beck B."/>
            <person name="Bristow J."/>
            <person name="Eisen J.A."/>
            <person name="Markowitz V."/>
            <person name="Hugenholtz P."/>
            <person name="Kyrpides N.C."/>
            <person name="Klenk H.P."/>
            <person name="Chen F."/>
        </authorList>
    </citation>
    <scope>NUCLEOTIDE SEQUENCE [LARGE SCALE GENOMIC DNA]</scope>
    <source>
        <strain evidence="5">ATCC 33386</strain>
        <strain evidence="7">ATCC 33386 / NCTC 11300</strain>
    </source>
</reference>
<dbReference type="KEGG" id="str:Sterm_0028"/>
<dbReference type="CDD" id="cd07036">
    <property type="entry name" value="TPP_PYR_E1-PDHc-beta_like"/>
    <property type="match status" value="1"/>
</dbReference>
<organism evidence="5 7">
    <name type="scientific">Sebaldella termitidis (strain ATCC 33386 / NCTC 11300)</name>
    <dbReference type="NCBI Taxonomy" id="526218"/>
    <lineage>
        <taxon>Bacteria</taxon>
        <taxon>Fusobacteriati</taxon>
        <taxon>Fusobacteriota</taxon>
        <taxon>Fusobacteriia</taxon>
        <taxon>Fusobacteriales</taxon>
        <taxon>Leptotrichiaceae</taxon>
        <taxon>Sebaldella</taxon>
    </lineage>
</organism>
<dbReference type="AlphaFoldDB" id="D1AIV4"/>
<dbReference type="HOGENOM" id="CLU_012907_1_1_0"/>
<evidence type="ECO:0000256" key="3">
    <source>
        <dbReference type="ARBA" id="ARBA00023052"/>
    </source>
</evidence>
<evidence type="ECO:0000259" key="4">
    <source>
        <dbReference type="SMART" id="SM00861"/>
    </source>
</evidence>
<dbReference type="Pfam" id="PF02779">
    <property type="entry name" value="Transket_pyr"/>
    <property type="match status" value="1"/>
</dbReference>
<evidence type="ECO:0000313" key="5">
    <source>
        <dbReference type="EMBL" id="ACZ06916.1"/>
    </source>
</evidence>
<dbReference type="KEGG" id="str:Sterm_3771"/>
<dbReference type="PANTHER" id="PTHR43257">
    <property type="entry name" value="PYRUVATE DEHYDROGENASE E1 COMPONENT BETA SUBUNIT"/>
    <property type="match status" value="1"/>
</dbReference>
<dbReference type="SUPFAM" id="SSF52922">
    <property type="entry name" value="TK C-terminal domain-like"/>
    <property type="match status" value="1"/>
</dbReference>
<evidence type="ECO:0000256" key="2">
    <source>
        <dbReference type="ARBA" id="ARBA00023002"/>
    </source>
</evidence>
<dbReference type="NCBIfam" id="NF006667">
    <property type="entry name" value="PRK09212.1"/>
    <property type="match status" value="1"/>
</dbReference>
<proteinExistence type="predicted"/>
<keyword evidence="7" id="KW-1185">Reference proteome</keyword>
<dbReference type="eggNOG" id="COG0022">
    <property type="taxonomic scope" value="Bacteria"/>
</dbReference>
<dbReference type="InterPro" id="IPR029061">
    <property type="entry name" value="THDP-binding"/>
</dbReference>
<dbReference type="FunFam" id="3.40.50.970:FF:000001">
    <property type="entry name" value="Pyruvate dehydrogenase E1 beta subunit"/>
    <property type="match status" value="1"/>
</dbReference>